<evidence type="ECO:0008006" key="5">
    <source>
        <dbReference type="Google" id="ProtNLM"/>
    </source>
</evidence>
<protein>
    <recommendedName>
        <fullName evidence="5">LPXTG cell wall anchor domain-containing protein</fullName>
    </recommendedName>
</protein>
<feature type="compositionally biased region" description="Low complexity" evidence="1">
    <location>
        <begin position="173"/>
        <end position="205"/>
    </location>
</feature>
<accession>A0A345HM22</accession>
<organism evidence="3 4">
    <name type="scientific">Streptomyces paludis</name>
    <dbReference type="NCBI Taxonomy" id="2282738"/>
    <lineage>
        <taxon>Bacteria</taxon>
        <taxon>Bacillati</taxon>
        <taxon>Actinomycetota</taxon>
        <taxon>Actinomycetes</taxon>
        <taxon>Kitasatosporales</taxon>
        <taxon>Streptomycetaceae</taxon>
        <taxon>Streptomyces</taxon>
    </lineage>
</organism>
<feature type="chain" id="PRO_5016989780" description="LPXTG cell wall anchor domain-containing protein" evidence="2">
    <location>
        <begin position="33"/>
        <end position="306"/>
    </location>
</feature>
<keyword evidence="2" id="KW-0732">Signal</keyword>
<evidence type="ECO:0000313" key="4">
    <source>
        <dbReference type="Proteomes" id="UP000253868"/>
    </source>
</evidence>
<sequence>MLLRSPLRALATSAAAAAVLAVGVMAVSPAQAAGSGTLDISPKTGTDESGIDFATSGACPDTASYVIVTVKGTGFPAEGQNVVGNAPIETYSSTADGGMFIPLSSTMRDYANIAGFSTLKGRYDFTVICRTAFDETSLGDFTGAVWFTSNTAYTTTNPDGPDPSGSPDPSPSPSATDDPDSSPSPSDPTPSDSVDPSDDPSGSPEPSDDPEPSDSGDPSDPSDPAGGTSGGSTDGGTTGGSADGGATGGSSGSAGTGGGGSGVLANTGAQAGIFGAGSLALIAAGTAAVRWARRRDLLTFGNGAKL</sequence>
<dbReference type="KEGG" id="spad:DVK44_08595"/>
<dbReference type="OrthoDB" id="4451361at2"/>
<feature type="compositionally biased region" description="Pro residues" evidence="1">
    <location>
        <begin position="160"/>
        <end position="172"/>
    </location>
</feature>
<dbReference type="RefSeq" id="WP_114659113.1">
    <property type="nucleotide sequence ID" value="NZ_CP031194.1"/>
</dbReference>
<gene>
    <name evidence="3" type="ORF">DVK44_08595</name>
</gene>
<dbReference type="Proteomes" id="UP000253868">
    <property type="component" value="Chromosome"/>
</dbReference>
<feature type="signal peptide" evidence="2">
    <location>
        <begin position="1"/>
        <end position="32"/>
    </location>
</feature>
<name>A0A345HM22_9ACTN</name>
<evidence type="ECO:0000256" key="2">
    <source>
        <dbReference type="SAM" id="SignalP"/>
    </source>
</evidence>
<reference evidence="4" key="1">
    <citation type="submission" date="2018-07" db="EMBL/GenBank/DDBJ databases">
        <authorList>
            <person name="Zhao J."/>
        </authorList>
    </citation>
    <scope>NUCLEOTIDE SEQUENCE [LARGE SCALE GENOMIC DNA]</scope>
    <source>
        <strain evidence="4">GSSD-12</strain>
    </source>
</reference>
<feature type="compositionally biased region" description="Low complexity" evidence="1">
    <location>
        <begin position="215"/>
        <end position="226"/>
    </location>
</feature>
<proteinExistence type="predicted"/>
<evidence type="ECO:0000313" key="3">
    <source>
        <dbReference type="EMBL" id="AXG77746.1"/>
    </source>
</evidence>
<feature type="region of interest" description="Disordered" evidence="1">
    <location>
        <begin position="153"/>
        <end position="267"/>
    </location>
</feature>
<dbReference type="EMBL" id="CP031194">
    <property type="protein sequence ID" value="AXG77746.1"/>
    <property type="molecule type" value="Genomic_DNA"/>
</dbReference>
<evidence type="ECO:0000256" key="1">
    <source>
        <dbReference type="SAM" id="MobiDB-lite"/>
    </source>
</evidence>
<feature type="compositionally biased region" description="Gly residues" evidence="1">
    <location>
        <begin position="227"/>
        <end position="262"/>
    </location>
</feature>
<dbReference type="AlphaFoldDB" id="A0A345HM22"/>
<keyword evidence="4" id="KW-1185">Reference proteome</keyword>